<feature type="transmembrane region" description="Helical" evidence="7">
    <location>
        <begin position="156"/>
        <end position="176"/>
    </location>
</feature>
<evidence type="ECO:0000259" key="8">
    <source>
        <dbReference type="PROSITE" id="PS50928"/>
    </source>
</evidence>
<proteinExistence type="inferred from homology"/>
<keyword evidence="3" id="KW-1003">Cell membrane</keyword>
<keyword evidence="6 7" id="KW-0472">Membrane</keyword>
<evidence type="ECO:0000256" key="7">
    <source>
        <dbReference type="RuleBase" id="RU363032"/>
    </source>
</evidence>
<gene>
    <name evidence="9" type="ORF">DQG23_14225</name>
</gene>
<evidence type="ECO:0000256" key="5">
    <source>
        <dbReference type="ARBA" id="ARBA00022989"/>
    </source>
</evidence>
<dbReference type="RefSeq" id="WP_113031523.1">
    <property type="nucleotide sequence ID" value="NZ_QMFB01000007.1"/>
</dbReference>
<dbReference type="CDD" id="cd06261">
    <property type="entry name" value="TM_PBP2"/>
    <property type="match status" value="1"/>
</dbReference>
<dbReference type="OrthoDB" id="9771544at2"/>
<dbReference type="GO" id="GO:0055085">
    <property type="term" value="P:transmembrane transport"/>
    <property type="evidence" value="ECO:0007669"/>
    <property type="project" value="InterPro"/>
</dbReference>
<dbReference type="AlphaFoldDB" id="A0A329MLI5"/>
<sequence>MNVTSRSSLINGGRFDWSGSILYAFLTVFGLLMLMPLVYLAVTAFKPVSELFLFPPRFIVINPTLQNFKELLFAATSSVVPFSRYIFNSVVVSLLVVTLGILISTMAAYPLSKHKKLPFRKQMFSMIILALMFAPQVTQIPQYIVVSKMGLMDSYFALILPMLASPMGLFLMKQFLDQIPDALLEAARIDGAGEWRSYFRIVIPLLQPAIATLMLLNFIAAWNDPWASTVYATTDQMKTLPFAINTISGGYGVVARVGALAAASFLMVIPTLVMFIITQRRVLETMAHSGIKA</sequence>
<comment type="caution">
    <text evidence="9">The sequence shown here is derived from an EMBL/GenBank/DDBJ whole genome shotgun (WGS) entry which is preliminary data.</text>
</comment>
<dbReference type="Pfam" id="PF00528">
    <property type="entry name" value="BPD_transp_1"/>
    <property type="match status" value="1"/>
</dbReference>
<feature type="transmembrane region" description="Helical" evidence="7">
    <location>
        <begin position="257"/>
        <end position="277"/>
    </location>
</feature>
<organism evidence="9 10">
    <name type="scientific">Paenibacillus contaminans</name>
    <dbReference type="NCBI Taxonomy" id="450362"/>
    <lineage>
        <taxon>Bacteria</taxon>
        <taxon>Bacillati</taxon>
        <taxon>Bacillota</taxon>
        <taxon>Bacilli</taxon>
        <taxon>Bacillales</taxon>
        <taxon>Paenibacillaceae</taxon>
        <taxon>Paenibacillus</taxon>
    </lineage>
</organism>
<feature type="transmembrane region" description="Helical" evidence="7">
    <location>
        <begin position="197"/>
        <end position="222"/>
    </location>
</feature>
<evidence type="ECO:0000256" key="6">
    <source>
        <dbReference type="ARBA" id="ARBA00023136"/>
    </source>
</evidence>
<feature type="transmembrane region" description="Helical" evidence="7">
    <location>
        <begin position="21"/>
        <end position="42"/>
    </location>
</feature>
<evidence type="ECO:0000313" key="10">
    <source>
        <dbReference type="Proteomes" id="UP000250369"/>
    </source>
</evidence>
<protein>
    <submittedName>
        <fullName evidence="9">Carbohydrate ABC transporter permease</fullName>
    </submittedName>
</protein>
<feature type="domain" description="ABC transmembrane type-1" evidence="8">
    <location>
        <begin position="86"/>
        <end position="278"/>
    </location>
</feature>
<comment type="similarity">
    <text evidence="7">Belongs to the binding-protein-dependent transport system permease family.</text>
</comment>
<evidence type="ECO:0000256" key="1">
    <source>
        <dbReference type="ARBA" id="ARBA00004651"/>
    </source>
</evidence>
<name>A0A329MLI5_9BACL</name>
<evidence type="ECO:0000256" key="3">
    <source>
        <dbReference type="ARBA" id="ARBA00022475"/>
    </source>
</evidence>
<dbReference type="InterPro" id="IPR035906">
    <property type="entry name" value="MetI-like_sf"/>
</dbReference>
<dbReference type="PANTHER" id="PTHR43744:SF1">
    <property type="entry name" value="BINDING-PROTEIN-DEPENDENT TRANSPORT SYSTEMS INNER MEMBRANE COMPONENT"/>
    <property type="match status" value="1"/>
</dbReference>
<dbReference type="EMBL" id="QMFB01000007">
    <property type="protein sequence ID" value="RAV20665.1"/>
    <property type="molecule type" value="Genomic_DNA"/>
</dbReference>
<reference evidence="9 10" key="1">
    <citation type="journal article" date="2009" name="Int. J. Syst. Evol. Microbiol.">
        <title>Paenibacillus contaminans sp. nov., isolated from a contaminated laboratory plate.</title>
        <authorList>
            <person name="Chou J.H."/>
            <person name="Lee J.H."/>
            <person name="Lin M.C."/>
            <person name="Chang P.S."/>
            <person name="Arun A.B."/>
            <person name="Young C.C."/>
            <person name="Chen W.M."/>
        </authorList>
    </citation>
    <scope>NUCLEOTIDE SEQUENCE [LARGE SCALE GENOMIC DNA]</scope>
    <source>
        <strain evidence="9 10">CKOBP-6</strain>
    </source>
</reference>
<dbReference type="GO" id="GO:0005886">
    <property type="term" value="C:plasma membrane"/>
    <property type="evidence" value="ECO:0007669"/>
    <property type="project" value="UniProtKB-SubCell"/>
</dbReference>
<dbReference type="PANTHER" id="PTHR43744">
    <property type="entry name" value="ABC TRANSPORTER PERMEASE PROTEIN MG189-RELATED-RELATED"/>
    <property type="match status" value="1"/>
</dbReference>
<keyword evidence="5 7" id="KW-1133">Transmembrane helix</keyword>
<feature type="transmembrane region" description="Helical" evidence="7">
    <location>
        <begin position="123"/>
        <end position="144"/>
    </location>
</feature>
<keyword evidence="4 7" id="KW-0812">Transmembrane</keyword>
<evidence type="ECO:0000313" key="9">
    <source>
        <dbReference type="EMBL" id="RAV20665.1"/>
    </source>
</evidence>
<dbReference type="Gene3D" id="1.10.3720.10">
    <property type="entry name" value="MetI-like"/>
    <property type="match status" value="1"/>
</dbReference>
<comment type="subcellular location">
    <subcellularLocation>
        <location evidence="1 7">Cell membrane</location>
        <topology evidence="1 7">Multi-pass membrane protein</topology>
    </subcellularLocation>
</comment>
<evidence type="ECO:0000256" key="4">
    <source>
        <dbReference type="ARBA" id="ARBA00022692"/>
    </source>
</evidence>
<feature type="transmembrane region" description="Helical" evidence="7">
    <location>
        <begin position="85"/>
        <end position="111"/>
    </location>
</feature>
<dbReference type="Proteomes" id="UP000250369">
    <property type="component" value="Unassembled WGS sequence"/>
</dbReference>
<accession>A0A329MLI5</accession>
<keyword evidence="10" id="KW-1185">Reference proteome</keyword>
<dbReference type="InterPro" id="IPR000515">
    <property type="entry name" value="MetI-like"/>
</dbReference>
<keyword evidence="2 7" id="KW-0813">Transport</keyword>
<dbReference type="SUPFAM" id="SSF161098">
    <property type="entry name" value="MetI-like"/>
    <property type="match status" value="1"/>
</dbReference>
<evidence type="ECO:0000256" key="2">
    <source>
        <dbReference type="ARBA" id="ARBA00022448"/>
    </source>
</evidence>
<dbReference type="PROSITE" id="PS50928">
    <property type="entry name" value="ABC_TM1"/>
    <property type="match status" value="1"/>
</dbReference>